<dbReference type="InterPro" id="IPR048065">
    <property type="entry name" value="ATG26_PH_GRAM2"/>
</dbReference>
<dbReference type="SUPFAM" id="SSF50729">
    <property type="entry name" value="PH domain-like"/>
    <property type="match status" value="1"/>
</dbReference>
<dbReference type="InterPro" id="IPR004182">
    <property type="entry name" value="GRAM"/>
</dbReference>
<evidence type="ECO:0000256" key="7">
    <source>
        <dbReference type="ARBA" id="ARBA00022475"/>
    </source>
</evidence>
<feature type="domain" description="PH" evidence="19">
    <location>
        <begin position="308"/>
        <end position="401"/>
    </location>
</feature>
<keyword evidence="9 20" id="KW-0328">Glycosyltransferase</keyword>
<feature type="compositionally biased region" description="Low complexity" evidence="17">
    <location>
        <begin position="680"/>
        <end position="710"/>
    </location>
</feature>
<evidence type="ECO:0000256" key="6">
    <source>
        <dbReference type="ARBA" id="ARBA00012650"/>
    </source>
</evidence>
<dbReference type="GO" id="GO:0016906">
    <property type="term" value="F:sterol 3-beta-glucosyltransferase activity"/>
    <property type="evidence" value="ECO:0007669"/>
    <property type="project" value="UniProtKB-EC"/>
</dbReference>
<keyword evidence="10 20" id="KW-0808">Transferase</keyword>
<feature type="compositionally biased region" description="Low complexity" evidence="17">
    <location>
        <begin position="207"/>
        <end position="240"/>
    </location>
</feature>
<evidence type="ECO:0000313" key="20">
    <source>
        <dbReference type="EMBL" id="KAL2920101.1"/>
    </source>
</evidence>
<feature type="compositionally biased region" description="Low complexity" evidence="17">
    <location>
        <begin position="634"/>
        <end position="654"/>
    </location>
</feature>
<dbReference type="CDD" id="cd13216">
    <property type="entry name" value="PH-GRAM2_AGT26"/>
    <property type="match status" value="1"/>
</dbReference>
<evidence type="ECO:0000256" key="9">
    <source>
        <dbReference type="ARBA" id="ARBA00022676"/>
    </source>
</evidence>
<dbReference type="Proteomes" id="UP001527925">
    <property type="component" value="Unassembled WGS sequence"/>
</dbReference>
<comment type="subcellular location">
    <subcellularLocation>
        <location evidence="3">Cell membrane</location>
        <topology evidence="3">Multi-pass membrane protein</topology>
    </subcellularLocation>
    <subcellularLocation>
        <location evidence="2">Cytoplasm</location>
    </subcellularLocation>
    <subcellularLocation>
        <location evidence="1">Membrane</location>
        <topology evidence="1">Peripheral membrane protein</topology>
    </subcellularLocation>
</comment>
<organism evidence="20 21">
    <name type="scientific">Polyrhizophydium stewartii</name>
    <dbReference type="NCBI Taxonomy" id="2732419"/>
    <lineage>
        <taxon>Eukaryota</taxon>
        <taxon>Fungi</taxon>
        <taxon>Fungi incertae sedis</taxon>
        <taxon>Chytridiomycota</taxon>
        <taxon>Chytridiomycota incertae sedis</taxon>
        <taxon>Chytridiomycetes</taxon>
        <taxon>Rhizophydiales</taxon>
        <taxon>Rhizophydiales incertae sedis</taxon>
        <taxon>Polyrhizophydium</taxon>
    </lineage>
</organism>
<feature type="transmembrane region" description="Helical" evidence="18">
    <location>
        <begin position="1908"/>
        <end position="1931"/>
    </location>
</feature>
<proteinExistence type="inferred from homology"/>
<feature type="compositionally biased region" description="Basic residues" evidence="17">
    <location>
        <begin position="809"/>
        <end position="840"/>
    </location>
</feature>
<evidence type="ECO:0000256" key="13">
    <source>
        <dbReference type="ARBA" id="ARBA00023136"/>
    </source>
</evidence>
<feature type="transmembrane region" description="Helical" evidence="18">
    <location>
        <begin position="2276"/>
        <end position="2295"/>
    </location>
</feature>
<dbReference type="Gene3D" id="2.30.29.30">
    <property type="entry name" value="Pleckstrin-homology domain (PH domain)/Phosphotyrosine-binding domain (PTB)"/>
    <property type="match status" value="2"/>
</dbReference>
<dbReference type="Gene3D" id="3.40.50.2000">
    <property type="entry name" value="Glycogen Phosphorylase B"/>
    <property type="match status" value="2"/>
</dbReference>
<evidence type="ECO:0000256" key="5">
    <source>
        <dbReference type="ARBA" id="ARBA00006962"/>
    </source>
</evidence>
<sequence>MSFSQAIDFIHVVRAESAGNPKLYTDFLELLRSSHQGMQPLSKLPSLFTLASLRPLPSRRAAAQAEAVNNPLLHFAAVALTLAEESDEALATADADADADADAAGAPVSRRPASHAGSDDPSSIHHVYRHAIQRSASLVSKAAARSLTTASLASLAAHRFGSPSKAESRSRISASGREVTAISDDDNDELSSVESFTDSDELEHAESSGSFAAPGAASSQPAIAPAADRSSSLQLPRSQSTAKQHGVRIQKPELSIAEKIKIAFELPEVEEYRGEFACWLVRSVMLRGYMFLTDKHICFYTSLDKSQRDTKAGFLKRQSSTGLFSTYWFVLKRDVLYWYNNSTDLYYPVSNILLRNIVDIIPSKSRATVFKIRTNRKLYVFEADTETLRSEWISVLRAAIFRGRNIGDDVRVVFPLAAVSDISVTKTTGLDDSLRIKVVDSDFLLAEEYYFAYFNDIAKTYEILVALLNEGRHAAPDQSDSIAKLPVPGHDMPRKRSGILYDSTTLTNLPSLSSSSSGATTSTALVVSSAGPVATLPARASDRLSGTLRTTTAAIRTAITSVASGGGGAAVTPLVDTTTQAIETITQVATASVSAVTSATNSVANSVASMSDTALDKIASMASAVRVEELTGVLRSSKSSLKDSTGGSSSGSRTPPASPMLAARWPHMDQPYQSRPSTGSYESDSSSSGSVQQYQMQQQQQHQQQPQQQHHSQHHYHESKRAASVDSHITGSVAPGTASQGSYAGSLAVQHSAAQSIPSHDLHDEKSELPSYETIPPPALPPRRSHHALAHSFPLTSNPEPATPMHKQVLQHHQYRQHQHHQHQHHQHHQHHPHQQHQHHQQQPIYPDLKTLDSAQSSSQQSHDSLQTQSSHGPRQAHPSSQSHSHSQQALSPMRREADERRGWWGHRKTSSDGADVAAAASAAAAHEQRNHEFRQLFPVPDTETLQLSYSCYLDRVLPRLGKIYISDNFVCFKSKVIGVRATVVLPMSEIVHVSKLRRSRSLYYTLVLRMHTQEEIKFDFNTTESRDRCYDALHDLLSITSAGELGDPSDSDHSQLRKPSLLDESSRQEKHAKVEFHRGEIAYIPPVLDAEPVKPAKSMHITCLTIGTRGDVQPYIALCKAFMADGHRCRLATHLEYKEWIEGFGIEFFEVKGNPAELMQLCVDHGMFTVSFIREGMTTFRSWIDELLVSCWQASQNTDLLIESPTAMGGIHCAERLGIPYFAAFPMPWTRTKQYPHPFAVPEYHLGSGYNLMSHVLIEQIFQKGVGPQVNRWRRTMLDAPPMSLSVLSEHKYPFLYSFSPSVVPQPPDWQDWIHTCGYWFLDNPEHNWTPPASLTAFMGSGPKPVYIGFGSIIVPDPDALTRTIVEAVKKAGVRAILSKGWSARLPKVEHAEPTSPAAGGSAAAATAAAAPEAPIEYPDCIYPLDKVPHDWLFPQMAGVVHHGGAGTTAAGIRAGVPTLIRPFFGDQFFWADRVQDLGVGISLRKLTVDKLSAALVTLTSDATMRERAALLGEKVRAERGVANAVQYVYRDLEFSRKWIHELAERNKRSAGNITEWWRPYDSACRTGIAAFDIAWRPFVVSWILVSALGCLFVTYCNVSMLRRNGWAVRGVRHMCLMAINGAALLKLVFYSYNPYCVYDGCDTNAVRILFDGTYWCFMLAYALMGVHWISIFYTFMHLTPIDTLLIARAVALVYVVFVVALEIVLSVMAMNTDLKYAVLIVEGGTLVLILLSVVPMYFLYGLRFIQRLRNVRADKSGRRERMLSKIRVMTYGPSVCSAVFIILQGAKFTVLHTNPFWFLIGECLGNSIEFIVMSLFLDGILLREQPDAVPSLAERLWDITTAYVPLTYTSFGGPQVHIAMYIHEFVEKRKWLPSNVFAELFAIAQALPGPASTQLGYSIGLIRGGVAGGLLSFFIWSFPCMIIMMGFGIGVSQLGSSLPPVVLYLQNGLTSAAVGLVALAAYKLCTKLLADRICSAIGAVSAILAINLYKQAWLFPVLMIAGGTVTFIEAQIAAAAERRAREQAAISSSEARDEARALQPGSTADSGAQTPKSGSSGSGAADESTFFKVRFSYSPRTGLVLLGIWAVLLVVAIVLRGIDAPRPLSVLGTLYFVGSIIFGGGPVVIPLLQNYVVTNGWLSDSEFLIGLAIINAMPGPNFNIAAYVGALALRDSVGASIGGALLGNIGIFLPGLLLMSGLMPLWNQYRALKSVQSVFRGVNAAAVGLVVAAIYLLGQKTITPPHSSGLGIVEPLTDHPIYIGVAIFSYTASGFLGLPTPLAIILGGIFGIIHWGISR</sequence>
<feature type="transmembrane region" description="Helical" evidence="18">
    <location>
        <begin position="1654"/>
        <end position="1675"/>
    </location>
</feature>
<feature type="region of interest" description="Disordered" evidence="17">
    <location>
        <begin position="634"/>
        <end position="785"/>
    </location>
</feature>
<evidence type="ECO:0000256" key="11">
    <source>
        <dbReference type="ARBA" id="ARBA00022692"/>
    </source>
</evidence>
<feature type="compositionally biased region" description="Polar residues" evidence="17">
    <location>
        <begin position="2042"/>
        <end position="2054"/>
    </location>
</feature>
<dbReference type="Pfam" id="PF00169">
    <property type="entry name" value="PH"/>
    <property type="match status" value="1"/>
</dbReference>
<feature type="transmembrane region" description="Helical" evidence="18">
    <location>
        <begin position="1612"/>
        <end position="1634"/>
    </location>
</feature>
<feature type="transmembrane region" description="Helical" evidence="18">
    <location>
        <begin position="1997"/>
        <end position="2018"/>
    </location>
</feature>
<evidence type="ECO:0000256" key="3">
    <source>
        <dbReference type="ARBA" id="ARBA00004651"/>
    </source>
</evidence>
<feature type="transmembrane region" description="Helical" evidence="18">
    <location>
        <begin position="2216"/>
        <end position="2236"/>
    </location>
</feature>
<feature type="region of interest" description="Disordered" evidence="17">
    <location>
        <begin position="158"/>
        <end position="247"/>
    </location>
</feature>
<keyword evidence="8" id="KW-0963">Cytoplasm</keyword>
<dbReference type="PANTHER" id="PTHR48050:SF25">
    <property type="entry name" value="STEROL 3-BETA-GLUCOSYLTRANSFERASE"/>
    <property type="match status" value="1"/>
</dbReference>
<feature type="compositionally biased region" description="Low complexity" evidence="17">
    <location>
        <begin position="915"/>
        <end position="926"/>
    </location>
</feature>
<feature type="transmembrane region" description="Helical" evidence="18">
    <location>
        <begin position="1718"/>
        <end position="1742"/>
    </location>
</feature>
<dbReference type="InterPro" id="IPR011993">
    <property type="entry name" value="PH-like_dom_sf"/>
</dbReference>
<evidence type="ECO:0000256" key="8">
    <source>
        <dbReference type="ARBA" id="ARBA00022490"/>
    </source>
</evidence>
<comment type="catalytic activity">
    <reaction evidence="15">
        <text>ergosterol + UDP-alpha-D-glucose = ergosteryl 3-beta-D-glucoside + UDP + H(+)</text>
        <dbReference type="Rhea" id="RHEA:61836"/>
        <dbReference type="ChEBI" id="CHEBI:15378"/>
        <dbReference type="ChEBI" id="CHEBI:16933"/>
        <dbReference type="ChEBI" id="CHEBI:52973"/>
        <dbReference type="ChEBI" id="CHEBI:58223"/>
        <dbReference type="ChEBI" id="CHEBI:58885"/>
    </reaction>
    <physiologicalReaction direction="left-to-right" evidence="15">
        <dbReference type="Rhea" id="RHEA:61837"/>
    </physiologicalReaction>
</comment>
<dbReference type="PANTHER" id="PTHR48050">
    <property type="entry name" value="STEROL 3-BETA-GLUCOSYLTRANSFERASE"/>
    <property type="match status" value="1"/>
</dbReference>
<feature type="transmembrane region" description="Helical" evidence="18">
    <location>
        <begin position="1687"/>
        <end position="1712"/>
    </location>
</feature>
<comment type="catalytic activity">
    <reaction evidence="16">
        <text>a sterol + UDP-alpha-D-glucose = a sterol 3-beta-D-glucoside + UDP + H(+)</text>
        <dbReference type="Rhea" id="RHEA:22724"/>
        <dbReference type="ChEBI" id="CHEBI:15378"/>
        <dbReference type="ChEBI" id="CHEBI:15889"/>
        <dbReference type="ChEBI" id="CHEBI:37424"/>
        <dbReference type="ChEBI" id="CHEBI:58223"/>
        <dbReference type="ChEBI" id="CHEBI:58885"/>
        <dbReference type="EC" id="2.4.1.173"/>
    </reaction>
    <physiologicalReaction direction="left-to-right" evidence="16">
        <dbReference type="Rhea" id="RHEA:22725"/>
    </physiologicalReaction>
</comment>
<dbReference type="CDD" id="cd03784">
    <property type="entry name" value="GT1_Gtf-like"/>
    <property type="match status" value="1"/>
</dbReference>
<dbReference type="SUPFAM" id="SSF53756">
    <property type="entry name" value="UDP-Glycosyltransferase/glycogen phosphorylase"/>
    <property type="match status" value="1"/>
</dbReference>
<feature type="transmembrane region" description="Helical" evidence="18">
    <location>
        <begin position="1576"/>
        <end position="1600"/>
    </location>
</feature>
<protein>
    <recommendedName>
        <fullName evidence="6">sterol 3beta-glucosyltransferase</fullName>
        <ecNumber evidence="6">2.4.1.173</ecNumber>
    </recommendedName>
    <alternativeName>
        <fullName evidence="14">Autophagy-related protein 26</fullName>
    </alternativeName>
</protein>
<dbReference type="Pfam" id="PF02417">
    <property type="entry name" value="Chromate_transp"/>
    <property type="match status" value="2"/>
</dbReference>
<dbReference type="InterPro" id="IPR050426">
    <property type="entry name" value="Glycosyltransferase_28"/>
</dbReference>
<feature type="region of interest" description="Disordered" evidence="17">
    <location>
        <begin position="1045"/>
        <end position="1071"/>
    </location>
</feature>
<feature type="transmembrane region" description="Helical" evidence="18">
    <location>
        <begin position="2183"/>
        <end position="2204"/>
    </location>
</feature>
<evidence type="ECO:0000256" key="10">
    <source>
        <dbReference type="ARBA" id="ARBA00022679"/>
    </source>
</evidence>
<feature type="compositionally biased region" description="Acidic residues" evidence="17">
    <location>
        <begin position="183"/>
        <end position="203"/>
    </location>
</feature>
<keyword evidence="12 18" id="KW-1133">Transmembrane helix</keyword>
<dbReference type="SMART" id="SM00233">
    <property type="entry name" value="PH"/>
    <property type="match status" value="1"/>
</dbReference>
<feature type="transmembrane region" description="Helical" evidence="18">
    <location>
        <begin position="2112"/>
        <end position="2134"/>
    </location>
</feature>
<dbReference type="EMBL" id="JADGIZ020000001">
    <property type="protein sequence ID" value="KAL2920101.1"/>
    <property type="molecule type" value="Genomic_DNA"/>
</dbReference>
<evidence type="ECO:0000256" key="18">
    <source>
        <dbReference type="SAM" id="Phobius"/>
    </source>
</evidence>
<evidence type="ECO:0000259" key="19">
    <source>
        <dbReference type="PROSITE" id="PS50003"/>
    </source>
</evidence>
<feature type="compositionally biased region" description="Low complexity" evidence="17">
    <location>
        <begin position="852"/>
        <end position="893"/>
    </location>
</feature>
<evidence type="ECO:0000256" key="14">
    <source>
        <dbReference type="ARBA" id="ARBA00029843"/>
    </source>
</evidence>
<comment type="caution">
    <text evidence="20">The sequence shown here is derived from an EMBL/GenBank/DDBJ whole genome shotgun (WGS) entry which is preliminary data.</text>
</comment>
<evidence type="ECO:0000256" key="2">
    <source>
        <dbReference type="ARBA" id="ARBA00004496"/>
    </source>
</evidence>
<comment type="similarity">
    <text evidence="5">Belongs to the glycosyltransferase 28 family.</text>
</comment>
<keyword evidence="21" id="KW-1185">Reference proteome</keyword>
<dbReference type="InterPro" id="IPR002213">
    <property type="entry name" value="UDP_glucos_trans"/>
</dbReference>
<evidence type="ECO:0000256" key="1">
    <source>
        <dbReference type="ARBA" id="ARBA00004170"/>
    </source>
</evidence>
<feature type="transmembrane region" description="Helical" evidence="18">
    <location>
        <begin position="1770"/>
        <end position="1792"/>
    </location>
</feature>
<name>A0ABR4NKW4_9FUNG</name>
<feature type="transmembrane region" description="Helical" evidence="18">
    <location>
        <begin position="1971"/>
        <end position="1991"/>
    </location>
</feature>
<evidence type="ECO:0000256" key="12">
    <source>
        <dbReference type="ARBA" id="ARBA00022989"/>
    </source>
</evidence>
<feature type="transmembrane region" description="Helical" evidence="18">
    <location>
        <begin position="2146"/>
        <end position="2171"/>
    </location>
</feature>
<evidence type="ECO:0000313" key="21">
    <source>
        <dbReference type="Proteomes" id="UP001527925"/>
    </source>
</evidence>
<dbReference type="PROSITE" id="PS50003">
    <property type="entry name" value="PH_DOMAIN"/>
    <property type="match status" value="1"/>
</dbReference>
<feature type="region of interest" description="Disordered" evidence="17">
    <location>
        <begin position="91"/>
        <end position="123"/>
    </location>
</feature>
<keyword evidence="13 18" id="KW-0472">Membrane</keyword>
<dbReference type="InterPro" id="IPR004276">
    <property type="entry name" value="GlycoTrans_28_N"/>
</dbReference>
<feature type="transmembrane region" description="Helical" evidence="18">
    <location>
        <begin position="2080"/>
        <end position="2100"/>
    </location>
</feature>
<evidence type="ECO:0000256" key="16">
    <source>
        <dbReference type="ARBA" id="ARBA00049453"/>
    </source>
</evidence>
<dbReference type="SMART" id="SM00568">
    <property type="entry name" value="GRAM"/>
    <property type="match status" value="2"/>
</dbReference>
<gene>
    <name evidence="20" type="primary">ATG26</name>
    <name evidence="20" type="ORF">HK105_200167</name>
</gene>
<dbReference type="InterPro" id="IPR001849">
    <property type="entry name" value="PH_domain"/>
</dbReference>
<feature type="transmembrane region" description="Helical" evidence="18">
    <location>
        <begin position="1943"/>
        <end position="1964"/>
    </location>
</feature>
<evidence type="ECO:0000256" key="17">
    <source>
        <dbReference type="SAM" id="MobiDB-lite"/>
    </source>
</evidence>
<dbReference type="EC" id="2.4.1.173" evidence="6"/>
<feature type="transmembrane region" description="Helical" evidence="18">
    <location>
        <begin position="1798"/>
        <end position="1819"/>
    </location>
</feature>
<feature type="region of interest" description="Disordered" evidence="17">
    <location>
        <begin position="2027"/>
        <end position="2063"/>
    </location>
</feature>
<evidence type="ECO:0000256" key="15">
    <source>
        <dbReference type="ARBA" id="ARBA00047886"/>
    </source>
</evidence>
<evidence type="ECO:0000256" key="4">
    <source>
        <dbReference type="ARBA" id="ARBA00005262"/>
    </source>
</evidence>
<feature type="compositionally biased region" description="Basic and acidic residues" evidence="17">
    <location>
        <begin position="894"/>
        <end position="903"/>
    </location>
</feature>
<keyword evidence="7" id="KW-1003">Cell membrane</keyword>
<dbReference type="Pfam" id="PF06722">
    <property type="entry name" value="EryCIII-like_C"/>
    <property type="match status" value="1"/>
</dbReference>
<accession>A0ABR4NKW4</accession>
<dbReference type="Pfam" id="PF02893">
    <property type="entry name" value="GRAM"/>
    <property type="match status" value="1"/>
</dbReference>
<comment type="similarity">
    <text evidence="4">Belongs to the chromate ion transporter (CHR) (TC 2.A.51) family.</text>
</comment>
<reference evidence="20 21" key="1">
    <citation type="submission" date="2023-09" db="EMBL/GenBank/DDBJ databases">
        <title>Pangenome analysis of Batrachochytrium dendrobatidis and related Chytrids.</title>
        <authorList>
            <person name="Yacoub M.N."/>
            <person name="Stajich J.E."/>
            <person name="James T.Y."/>
        </authorList>
    </citation>
    <scope>NUCLEOTIDE SEQUENCE [LARGE SCALE GENOMIC DNA]</scope>
    <source>
        <strain evidence="20 21">JEL0888</strain>
    </source>
</reference>
<dbReference type="InterPro" id="IPR003370">
    <property type="entry name" value="Chromate_transpt"/>
</dbReference>
<dbReference type="Pfam" id="PF03033">
    <property type="entry name" value="Glyco_transf_28"/>
    <property type="match status" value="1"/>
</dbReference>
<dbReference type="InterPro" id="IPR010610">
    <property type="entry name" value="EryCIII-like_C"/>
</dbReference>
<feature type="compositionally biased region" description="Basic and acidic residues" evidence="17">
    <location>
        <begin position="1051"/>
        <end position="1071"/>
    </location>
</feature>
<feature type="region of interest" description="Disordered" evidence="17">
    <location>
        <begin position="808"/>
        <end position="928"/>
    </location>
</feature>
<keyword evidence="11 18" id="KW-0812">Transmembrane</keyword>